<keyword evidence="1" id="KW-0732">Signal</keyword>
<dbReference type="HOGENOM" id="CLU_1934924_0_0_10"/>
<feature type="signal peptide" evidence="1">
    <location>
        <begin position="1"/>
        <end position="19"/>
    </location>
</feature>
<dbReference type="AlphaFoldDB" id="I4AKL6"/>
<evidence type="ECO:0000313" key="4">
    <source>
        <dbReference type="Proteomes" id="UP000006054"/>
    </source>
</evidence>
<proteinExistence type="predicted"/>
<feature type="domain" description="Secretion system C-terminal sorting" evidence="2">
    <location>
        <begin position="61"/>
        <end position="128"/>
    </location>
</feature>
<name>I4AKL6_BERLS</name>
<sequence precursor="true">MKKLFILSVLVMIYFPVHAQFTGGNGGGSDKAQIRTRTILSIQNEQEEAFFENIKIASQSNSFSIEWTDKINLSQIEILDILGRVQKTISISEFQKEASFSFDGTNNAKGIYFVRFRDDKDRFFSRKVVY</sequence>
<evidence type="ECO:0000313" key="3">
    <source>
        <dbReference type="EMBL" id="AFM04501.1"/>
    </source>
</evidence>
<feature type="chain" id="PRO_5003685997" description="Secretion system C-terminal sorting domain-containing protein" evidence="1">
    <location>
        <begin position="20"/>
        <end position="130"/>
    </location>
</feature>
<keyword evidence="4" id="KW-1185">Reference proteome</keyword>
<accession>I4AKL6</accession>
<evidence type="ECO:0000259" key="2">
    <source>
        <dbReference type="Pfam" id="PF18962"/>
    </source>
</evidence>
<dbReference type="KEGG" id="fli:Fleli_2119"/>
<protein>
    <recommendedName>
        <fullName evidence="2">Secretion system C-terminal sorting domain-containing protein</fullName>
    </recommendedName>
</protein>
<dbReference type="Proteomes" id="UP000006054">
    <property type="component" value="Chromosome"/>
</dbReference>
<evidence type="ECO:0000256" key="1">
    <source>
        <dbReference type="SAM" id="SignalP"/>
    </source>
</evidence>
<dbReference type="NCBIfam" id="TIGR04183">
    <property type="entry name" value="Por_Secre_tail"/>
    <property type="match status" value="1"/>
</dbReference>
<gene>
    <name evidence="3" type="ordered locus">Fleli_2119</name>
</gene>
<dbReference type="InterPro" id="IPR026444">
    <property type="entry name" value="Secre_tail"/>
</dbReference>
<reference evidence="4" key="1">
    <citation type="submission" date="2012-06" db="EMBL/GenBank/DDBJ databases">
        <title>The complete genome of Flexibacter litoralis DSM 6794.</title>
        <authorList>
            <person name="Lucas S."/>
            <person name="Copeland A."/>
            <person name="Lapidus A."/>
            <person name="Glavina del Rio T."/>
            <person name="Dalin E."/>
            <person name="Tice H."/>
            <person name="Bruce D."/>
            <person name="Goodwin L."/>
            <person name="Pitluck S."/>
            <person name="Peters L."/>
            <person name="Ovchinnikova G."/>
            <person name="Lu M."/>
            <person name="Kyrpides N."/>
            <person name="Mavromatis K."/>
            <person name="Ivanova N."/>
            <person name="Brettin T."/>
            <person name="Detter J.C."/>
            <person name="Han C."/>
            <person name="Larimer F."/>
            <person name="Land M."/>
            <person name="Hauser L."/>
            <person name="Markowitz V."/>
            <person name="Cheng J.-F."/>
            <person name="Hugenholtz P."/>
            <person name="Woyke T."/>
            <person name="Wu D."/>
            <person name="Spring S."/>
            <person name="Lang E."/>
            <person name="Kopitz M."/>
            <person name="Brambilla E."/>
            <person name="Klenk H.-P."/>
            <person name="Eisen J.A."/>
        </authorList>
    </citation>
    <scope>NUCLEOTIDE SEQUENCE [LARGE SCALE GENOMIC DNA]</scope>
    <source>
        <strain evidence="4">ATCC 23117 / DSM 6794 / NBRC 15988 / NCIMB 1366 / Sio-4</strain>
    </source>
</reference>
<dbReference type="RefSeq" id="WP_014797948.1">
    <property type="nucleotide sequence ID" value="NC_018018.1"/>
</dbReference>
<organism evidence="3 4">
    <name type="scientific">Bernardetia litoralis (strain ATCC 23117 / DSM 6794 / NBRC 15988 / NCIMB 1366 / Fx l1 / Sio-4)</name>
    <name type="common">Flexibacter litoralis</name>
    <dbReference type="NCBI Taxonomy" id="880071"/>
    <lineage>
        <taxon>Bacteria</taxon>
        <taxon>Pseudomonadati</taxon>
        <taxon>Bacteroidota</taxon>
        <taxon>Cytophagia</taxon>
        <taxon>Cytophagales</taxon>
        <taxon>Bernardetiaceae</taxon>
        <taxon>Bernardetia</taxon>
    </lineage>
</organism>
<dbReference type="STRING" id="880071.Fleli_2119"/>
<dbReference type="EMBL" id="CP003345">
    <property type="protein sequence ID" value="AFM04501.1"/>
    <property type="molecule type" value="Genomic_DNA"/>
</dbReference>
<dbReference type="Pfam" id="PF18962">
    <property type="entry name" value="Por_Secre_tail"/>
    <property type="match status" value="1"/>
</dbReference>